<dbReference type="InParanoid" id="C1G337"/>
<protein>
    <submittedName>
        <fullName evidence="1">Uncharacterized protein</fullName>
    </submittedName>
</protein>
<evidence type="ECO:0000313" key="2">
    <source>
        <dbReference type="Proteomes" id="UP000001628"/>
    </source>
</evidence>
<accession>C1G337</accession>
<dbReference type="GeneID" id="22581031"/>
<dbReference type="VEuPathDB" id="FungiDB:PADG_01353"/>
<dbReference type="KEGG" id="pbn:PADG_01353"/>
<dbReference type="EMBL" id="KN275958">
    <property type="protein sequence ID" value="EEH45203.2"/>
    <property type="molecule type" value="Genomic_DNA"/>
</dbReference>
<proteinExistence type="predicted"/>
<dbReference type="Proteomes" id="UP000001628">
    <property type="component" value="Unassembled WGS sequence"/>
</dbReference>
<sequence>MRRTFGMSGWSRKREIWSRFLLSTGCHVFDYQPSGILMRSNSRYRVMMLRGKQEVLVPKPSLFSLPMSIAFLVDSSPMPFTSHFPVPSALPKMTLITTNKPATIFKYAHQASQKWKRFWDPVMALQYPSTHLPIVWLVHWHLP</sequence>
<organism evidence="1 2">
    <name type="scientific">Paracoccidioides brasiliensis (strain Pb18)</name>
    <dbReference type="NCBI Taxonomy" id="502780"/>
    <lineage>
        <taxon>Eukaryota</taxon>
        <taxon>Fungi</taxon>
        <taxon>Dikarya</taxon>
        <taxon>Ascomycota</taxon>
        <taxon>Pezizomycotina</taxon>
        <taxon>Eurotiomycetes</taxon>
        <taxon>Eurotiomycetidae</taxon>
        <taxon>Onygenales</taxon>
        <taxon>Ajellomycetaceae</taxon>
        <taxon>Paracoccidioides</taxon>
    </lineage>
</organism>
<evidence type="ECO:0000313" key="1">
    <source>
        <dbReference type="EMBL" id="EEH45203.2"/>
    </source>
</evidence>
<reference evidence="1 2" key="1">
    <citation type="journal article" date="2011" name="PLoS Genet.">
        <title>Comparative genomic analysis of human fungal pathogens causing paracoccidioidomycosis.</title>
        <authorList>
            <person name="Desjardins C.A."/>
            <person name="Champion M.D."/>
            <person name="Holder J.W."/>
            <person name="Muszewska A."/>
            <person name="Goldberg J."/>
            <person name="Bailao A.M."/>
            <person name="Brigido M.M."/>
            <person name="Ferreira M.E."/>
            <person name="Garcia A.M."/>
            <person name="Grynberg M."/>
            <person name="Gujja S."/>
            <person name="Heiman D.I."/>
            <person name="Henn M.R."/>
            <person name="Kodira C.D."/>
            <person name="Leon-Narvaez H."/>
            <person name="Longo L.V."/>
            <person name="Ma L.J."/>
            <person name="Malavazi I."/>
            <person name="Matsuo A.L."/>
            <person name="Morais F.V."/>
            <person name="Pereira M."/>
            <person name="Rodriguez-Brito S."/>
            <person name="Sakthikumar S."/>
            <person name="Salem-Izacc S.M."/>
            <person name="Sykes S.M."/>
            <person name="Teixeira M.M."/>
            <person name="Vallejo M.C."/>
            <person name="Walter M.E."/>
            <person name="Yandava C."/>
            <person name="Young S."/>
            <person name="Zeng Q."/>
            <person name="Zucker J."/>
            <person name="Felipe M.S."/>
            <person name="Goldman G.H."/>
            <person name="Haas B.J."/>
            <person name="McEwen J.G."/>
            <person name="Nino-Vega G."/>
            <person name="Puccia R."/>
            <person name="San-Blas G."/>
            <person name="Soares C.M."/>
            <person name="Birren B.W."/>
            <person name="Cuomo C.A."/>
        </authorList>
    </citation>
    <scope>NUCLEOTIDE SEQUENCE [LARGE SCALE GENOMIC DNA]</scope>
    <source>
        <strain evidence="1 2">Pb18</strain>
    </source>
</reference>
<keyword evidence="2" id="KW-1185">Reference proteome</keyword>
<dbReference type="HOGENOM" id="CLU_1806784_0_0_1"/>
<gene>
    <name evidence="1" type="ORF">PADG_01353</name>
</gene>
<dbReference type="RefSeq" id="XP_010756875.1">
    <property type="nucleotide sequence ID" value="XM_010758573.1"/>
</dbReference>
<name>C1G337_PARBD</name>
<dbReference type="AlphaFoldDB" id="C1G337"/>